<evidence type="ECO:0000259" key="7">
    <source>
        <dbReference type="PROSITE" id="PS50020"/>
    </source>
</evidence>
<proteinExistence type="predicted"/>
<dbReference type="PROSITE" id="PS51676">
    <property type="entry name" value="FF"/>
    <property type="match status" value="1"/>
</dbReference>
<dbReference type="SUPFAM" id="SSF51045">
    <property type="entry name" value="WW domain"/>
    <property type="match status" value="2"/>
</dbReference>
<dbReference type="Pfam" id="PF25432">
    <property type="entry name" value="FF_PRPF40A"/>
    <property type="match status" value="1"/>
</dbReference>
<dbReference type="FunFam" id="1.10.10.440:FF:000013">
    <property type="entry name" value="pre-mRNA-processing protein 40A isoform X1"/>
    <property type="match status" value="1"/>
</dbReference>
<dbReference type="InterPro" id="IPR039726">
    <property type="entry name" value="Prp40-like"/>
</dbReference>
<dbReference type="SMART" id="SM00441">
    <property type="entry name" value="FF"/>
    <property type="match status" value="4"/>
</dbReference>
<evidence type="ECO:0000313" key="10">
    <source>
        <dbReference type="Proteomes" id="UP000567179"/>
    </source>
</evidence>
<dbReference type="InterPro" id="IPR001202">
    <property type="entry name" value="WW_dom"/>
</dbReference>
<evidence type="ECO:0000256" key="6">
    <source>
        <dbReference type="SAM" id="MobiDB-lite"/>
    </source>
</evidence>
<feature type="compositionally biased region" description="Basic and acidic residues" evidence="6">
    <location>
        <begin position="699"/>
        <end position="816"/>
    </location>
</feature>
<feature type="domain" description="WW" evidence="7">
    <location>
        <begin position="1"/>
        <end position="31"/>
    </location>
</feature>
<evidence type="ECO:0000256" key="2">
    <source>
        <dbReference type="ARBA" id="ARBA00022664"/>
    </source>
</evidence>
<dbReference type="GO" id="GO:0071004">
    <property type="term" value="C:U2-type prespliceosome"/>
    <property type="evidence" value="ECO:0007669"/>
    <property type="project" value="TreeGrafter"/>
</dbReference>
<dbReference type="Pfam" id="PF01846">
    <property type="entry name" value="FF"/>
    <property type="match status" value="3"/>
</dbReference>
<protein>
    <recommendedName>
        <fullName evidence="11">Pre-mRNA-processing protein prp40</fullName>
    </recommendedName>
</protein>
<dbReference type="CDD" id="cd00201">
    <property type="entry name" value="WW"/>
    <property type="match status" value="2"/>
</dbReference>
<dbReference type="Proteomes" id="UP000567179">
    <property type="component" value="Unassembled WGS sequence"/>
</dbReference>
<dbReference type="Pfam" id="PF00397">
    <property type="entry name" value="WW"/>
    <property type="match status" value="2"/>
</dbReference>
<feature type="domain" description="FF" evidence="8">
    <location>
        <begin position="388"/>
        <end position="449"/>
    </location>
</feature>
<evidence type="ECO:0000256" key="4">
    <source>
        <dbReference type="ARBA" id="ARBA00023187"/>
    </source>
</evidence>
<feature type="domain" description="WW" evidence="7">
    <location>
        <begin position="45"/>
        <end position="71"/>
    </location>
</feature>
<dbReference type="SUPFAM" id="SSF81698">
    <property type="entry name" value="FF domain"/>
    <property type="match status" value="5"/>
</dbReference>
<accession>A0A8H5B477</accession>
<dbReference type="GO" id="GO:0005685">
    <property type="term" value="C:U1 snRNP"/>
    <property type="evidence" value="ECO:0007669"/>
    <property type="project" value="TreeGrafter"/>
</dbReference>
<dbReference type="EMBL" id="JAACJJ010000042">
    <property type="protein sequence ID" value="KAF5316429.1"/>
    <property type="molecule type" value="Genomic_DNA"/>
</dbReference>
<dbReference type="InterPro" id="IPR002713">
    <property type="entry name" value="FF_domain"/>
</dbReference>
<evidence type="ECO:0008006" key="11">
    <source>
        <dbReference type="Google" id="ProtNLM"/>
    </source>
</evidence>
<dbReference type="AlphaFoldDB" id="A0A8H5B477"/>
<dbReference type="Gene3D" id="2.20.70.10">
    <property type="match status" value="2"/>
</dbReference>
<feature type="region of interest" description="Disordered" evidence="6">
    <location>
        <begin position="86"/>
        <end position="161"/>
    </location>
</feature>
<feature type="compositionally biased region" description="Basic and acidic residues" evidence="6">
    <location>
        <begin position="635"/>
        <end position="693"/>
    </location>
</feature>
<keyword evidence="2" id="KW-0507">mRNA processing</keyword>
<dbReference type="PROSITE" id="PS50020">
    <property type="entry name" value="WW_DOMAIN_2"/>
    <property type="match status" value="2"/>
</dbReference>
<keyword evidence="5" id="KW-0539">Nucleus</keyword>
<dbReference type="GO" id="GO:0045292">
    <property type="term" value="P:mRNA cis splicing, via spliceosome"/>
    <property type="evidence" value="ECO:0007669"/>
    <property type="project" value="InterPro"/>
</dbReference>
<feature type="region of interest" description="Disordered" evidence="6">
    <location>
        <begin position="617"/>
        <end position="822"/>
    </location>
</feature>
<reference evidence="9 10" key="1">
    <citation type="journal article" date="2020" name="ISME J.">
        <title>Uncovering the hidden diversity of litter-decomposition mechanisms in mushroom-forming fungi.</title>
        <authorList>
            <person name="Floudas D."/>
            <person name="Bentzer J."/>
            <person name="Ahren D."/>
            <person name="Johansson T."/>
            <person name="Persson P."/>
            <person name="Tunlid A."/>
        </authorList>
    </citation>
    <scope>NUCLEOTIDE SEQUENCE [LARGE SCALE GENOMIC DNA]</scope>
    <source>
        <strain evidence="9 10">CBS 101986</strain>
    </source>
</reference>
<dbReference type="SMART" id="SM00456">
    <property type="entry name" value="WW"/>
    <property type="match status" value="2"/>
</dbReference>
<dbReference type="InterPro" id="IPR036517">
    <property type="entry name" value="FF_domain_sf"/>
</dbReference>
<dbReference type="GO" id="GO:0003723">
    <property type="term" value="F:RNA binding"/>
    <property type="evidence" value="ECO:0007669"/>
    <property type="project" value="TreeGrafter"/>
</dbReference>
<feature type="compositionally biased region" description="Polar residues" evidence="6">
    <location>
        <begin position="115"/>
        <end position="131"/>
    </location>
</feature>
<keyword evidence="3" id="KW-0677">Repeat</keyword>
<keyword evidence="10" id="KW-1185">Reference proteome</keyword>
<dbReference type="PANTHER" id="PTHR11864">
    <property type="entry name" value="PRE-MRNA-PROCESSING PROTEIN PRP40"/>
    <property type="match status" value="1"/>
</dbReference>
<keyword evidence="4" id="KW-0508">mRNA splicing</keyword>
<dbReference type="PANTHER" id="PTHR11864:SF0">
    <property type="entry name" value="PRP40 PRE-MRNA PROCESSING FACTOR 40 HOMOLOG A (YEAST)"/>
    <property type="match status" value="1"/>
</dbReference>
<evidence type="ECO:0000256" key="3">
    <source>
        <dbReference type="ARBA" id="ARBA00022737"/>
    </source>
</evidence>
<gene>
    <name evidence="9" type="ORF">D9619_006322</name>
</gene>
<dbReference type="InterPro" id="IPR036020">
    <property type="entry name" value="WW_dom_sf"/>
</dbReference>
<sequence length="822" mass="95327">MNVWTEHRNPEGRTYWFNTGTKQSVWEKPDELKTPFERALNQTKWKEYFSGGRKYYYNTETKESKWDMPDELLLVLEKVEKEPQAGAQRAIAAPPAPGFAPVKQGGIAPLGGADPSSSSHPSQPNGATPNNLAVGAHTGGTPNAQPAPHAANSALPVRPSLPDDPIIPHNGFQTVEEGEKAFVHLLRKAGVDANWTWDQTMRAIITDPLYKALNTLAEKKACWEKYTNSLKVKEQEEREARLSKLRPAVRNMLKGNPNVFYYSTFKTADKLFANHPIWQQAKIEAERKLIFEEYVAELKEREVAETRAARSRSISKVVALFKELDVNVVTKWRTARDLLLESEEWNADAELRKLPTLDILLAFEDYSRVREREYEEQMRRAQVEKTRKERKAREAFKTVLQELIESGTLKARTKWKEVYPLFKDDNRYTDMLGNPGSNPLELFWDAVDVLDQQLDAKVAVVEDVIRRHNVALESSAAKKDEEKKEEDDAMDVAPMLFAVTPTTTWEEFATVVNKGADSSLKALSDGELHLVFDTLHEQALKKQADEKRRHERRQRHLQDDLRYALKKLPEPIDVNMKYEDAVPLIENLPEYKALEDEEGRRAAFAKFIKRQKERIREAALSDDGGSTTSRKRKEPVRGHDEERERDHKDRDRDRGDKRDRDAHRGDRERERTKDYRSSRHHHRYDDYDADHRHGPSARDYGREKDDYRSSKYHRDEKDGYDKKRDRDARDVRDPRDGGRERRPSRDERGTSHPPHWDEPPRGPPGRERSTSIYKDDYVRDKREQEDSVGSDRAEKRMRYDEPEPEKPREPSARAETPEEGEI</sequence>
<dbReference type="Gene3D" id="1.10.10.440">
    <property type="entry name" value="FF domain"/>
    <property type="match status" value="4"/>
</dbReference>
<evidence type="ECO:0000256" key="1">
    <source>
        <dbReference type="ARBA" id="ARBA00004123"/>
    </source>
</evidence>
<dbReference type="OrthoDB" id="187617at2759"/>
<organism evidence="9 10">
    <name type="scientific">Psilocybe cf. subviscida</name>
    <dbReference type="NCBI Taxonomy" id="2480587"/>
    <lineage>
        <taxon>Eukaryota</taxon>
        <taxon>Fungi</taxon>
        <taxon>Dikarya</taxon>
        <taxon>Basidiomycota</taxon>
        <taxon>Agaricomycotina</taxon>
        <taxon>Agaricomycetes</taxon>
        <taxon>Agaricomycetidae</taxon>
        <taxon>Agaricales</taxon>
        <taxon>Agaricineae</taxon>
        <taxon>Strophariaceae</taxon>
        <taxon>Psilocybe</taxon>
    </lineage>
</organism>
<evidence type="ECO:0000313" key="9">
    <source>
        <dbReference type="EMBL" id="KAF5316429.1"/>
    </source>
</evidence>
<evidence type="ECO:0000259" key="8">
    <source>
        <dbReference type="PROSITE" id="PS51676"/>
    </source>
</evidence>
<evidence type="ECO:0000256" key="5">
    <source>
        <dbReference type="ARBA" id="ARBA00023242"/>
    </source>
</evidence>
<name>A0A8H5B477_9AGAR</name>
<comment type="subcellular location">
    <subcellularLocation>
        <location evidence="1">Nucleus</location>
    </subcellularLocation>
</comment>
<comment type="caution">
    <text evidence="9">The sequence shown here is derived from an EMBL/GenBank/DDBJ whole genome shotgun (WGS) entry which is preliminary data.</text>
</comment>